<evidence type="ECO:0000256" key="1">
    <source>
        <dbReference type="ARBA" id="ARBA00004370"/>
    </source>
</evidence>
<dbReference type="EMBL" id="WHUW01000004">
    <property type="protein sequence ID" value="KAF8447960.1"/>
    <property type="molecule type" value="Genomic_DNA"/>
</dbReference>
<sequence length="284" mass="31937">MAPNRSTNRPRLPKARGYHWYAVLLFLLGTLFPPLAVAARFGIGKDFWLNLLLTIAGYIPGHVHNFYIQNIRNNKTHQRTPKWALRYGLVDSSTIRRHEQRSQWAGKYNDRNPDSGYDQQPLEDGQVGPSRTSTHGSADATPRNGDGLWQPDDESYYSAEREGSLQTSESGGRWRYPANFSDSLPGDTTTRKKKKKDRWARTEDAYSVSGQKRRKKKSKNRTTAGDTADIDSTYSNRTESTAGLELPEDATRSAYGGHEEGNARAEEGNGQAVAPQEGEFNHEF</sequence>
<comment type="subcellular location">
    <subcellularLocation>
        <location evidence="1">Membrane</location>
    </subcellularLocation>
</comment>
<reference evidence="8" key="1">
    <citation type="submission" date="2019-10" db="EMBL/GenBank/DDBJ databases">
        <authorList>
            <consortium name="DOE Joint Genome Institute"/>
            <person name="Kuo A."/>
            <person name="Miyauchi S."/>
            <person name="Kiss E."/>
            <person name="Drula E."/>
            <person name="Kohler A."/>
            <person name="Sanchez-Garcia M."/>
            <person name="Andreopoulos B."/>
            <person name="Barry K.W."/>
            <person name="Bonito G."/>
            <person name="Buee M."/>
            <person name="Carver A."/>
            <person name="Chen C."/>
            <person name="Cichocki N."/>
            <person name="Clum A."/>
            <person name="Culley D."/>
            <person name="Crous P.W."/>
            <person name="Fauchery L."/>
            <person name="Girlanda M."/>
            <person name="Hayes R."/>
            <person name="Keri Z."/>
            <person name="LaButti K."/>
            <person name="Lipzen A."/>
            <person name="Lombard V."/>
            <person name="Magnuson J."/>
            <person name="Maillard F."/>
            <person name="Morin E."/>
            <person name="Murat C."/>
            <person name="Nolan M."/>
            <person name="Ohm R."/>
            <person name="Pangilinan J."/>
            <person name="Pereira M."/>
            <person name="Perotto S."/>
            <person name="Peter M."/>
            <person name="Riley R."/>
            <person name="Sitrit Y."/>
            <person name="Stielow B."/>
            <person name="Szollosi G."/>
            <person name="Zifcakova L."/>
            <person name="Stursova M."/>
            <person name="Spatafora J.W."/>
            <person name="Tedersoo L."/>
            <person name="Vaario L.-M."/>
            <person name="Yamada A."/>
            <person name="Yan M."/>
            <person name="Wang P."/>
            <person name="Xu J."/>
            <person name="Bruns T."/>
            <person name="Baldrian P."/>
            <person name="Vilgalys R."/>
            <person name="Henrissat B."/>
            <person name="Grigoriev I.V."/>
            <person name="Hibbett D."/>
            <person name="Nagy L.G."/>
            <person name="Martin F.M."/>
        </authorList>
    </citation>
    <scope>NUCLEOTIDE SEQUENCE</scope>
    <source>
        <strain evidence="8">BED1</strain>
    </source>
</reference>
<feature type="compositionally biased region" description="Basic residues" evidence="6">
    <location>
        <begin position="211"/>
        <end position="220"/>
    </location>
</feature>
<dbReference type="AlphaFoldDB" id="A0AAD4C3W2"/>
<feature type="compositionally biased region" description="Polar residues" evidence="6">
    <location>
        <begin position="222"/>
        <end position="241"/>
    </location>
</feature>
<proteinExistence type="inferred from homology"/>
<dbReference type="PANTHER" id="PTHR21659:SF85">
    <property type="entry name" value="EXPRESSED PROTEIN"/>
    <property type="match status" value="1"/>
</dbReference>
<comment type="similarity">
    <text evidence="2">Belongs to the UPF0057 (PMP3) family.</text>
</comment>
<reference evidence="8" key="2">
    <citation type="journal article" date="2020" name="Nat. Commun.">
        <title>Large-scale genome sequencing of mycorrhizal fungi provides insights into the early evolution of symbiotic traits.</title>
        <authorList>
            <person name="Miyauchi S."/>
            <person name="Kiss E."/>
            <person name="Kuo A."/>
            <person name="Drula E."/>
            <person name="Kohler A."/>
            <person name="Sanchez-Garcia M."/>
            <person name="Morin E."/>
            <person name="Andreopoulos B."/>
            <person name="Barry K.W."/>
            <person name="Bonito G."/>
            <person name="Buee M."/>
            <person name="Carver A."/>
            <person name="Chen C."/>
            <person name="Cichocki N."/>
            <person name="Clum A."/>
            <person name="Culley D."/>
            <person name="Crous P.W."/>
            <person name="Fauchery L."/>
            <person name="Girlanda M."/>
            <person name="Hayes R.D."/>
            <person name="Keri Z."/>
            <person name="LaButti K."/>
            <person name="Lipzen A."/>
            <person name="Lombard V."/>
            <person name="Magnuson J."/>
            <person name="Maillard F."/>
            <person name="Murat C."/>
            <person name="Nolan M."/>
            <person name="Ohm R.A."/>
            <person name="Pangilinan J."/>
            <person name="Pereira M.F."/>
            <person name="Perotto S."/>
            <person name="Peter M."/>
            <person name="Pfister S."/>
            <person name="Riley R."/>
            <person name="Sitrit Y."/>
            <person name="Stielow J.B."/>
            <person name="Szollosi G."/>
            <person name="Zifcakova L."/>
            <person name="Stursova M."/>
            <person name="Spatafora J.W."/>
            <person name="Tedersoo L."/>
            <person name="Vaario L.M."/>
            <person name="Yamada A."/>
            <person name="Yan M."/>
            <person name="Wang P."/>
            <person name="Xu J."/>
            <person name="Bruns T."/>
            <person name="Baldrian P."/>
            <person name="Vilgalys R."/>
            <person name="Dunand C."/>
            <person name="Henrissat B."/>
            <person name="Grigoriev I.V."/>
            <person name="Hibbett D."/>
            <person name="Nagy L.G."/>
            <person name="Martin F.M."/>
        </authorList>
    </citation>
    <scope>NUCLEOTIDE SEQUENCE</scope>
    <source>
        <strain evidence="8">BED1</strain>
    </source>
</reference>
<dbReference type="GO" id="GO:0016020">
    <property type="term" value="C:membrane"/>
    <property type="evidence" value="ECO:0007669"/>
    <property type="project" value="UniProtKB-SubCell"/>
</dbReference>
<organism evidence="8 9">
    <name type="scientific">Boletus edulis BED1</name>
    <dbReference type="NCBI Taxonomy" id="1328754"/>
    <lineage>
        <taxon>Eukaryota</taxon>
        <taxon>Fungi</taxon>
        <taxon>Dikarya</taxon>
        <taxon>Basidiomycota</taxon>
        <taxon>Agaricomycotina</taxon>
        <taxon>Agaricomycetes</taxon>
        <taxon>Agaricomycetidae</taxon>
        <taxon>Boletales</taxon>
        <taxon>Boletineae</taxon>
        <taxon>Boletaceae</taxon>
        <taxon>Boletoideae</taxon>
        <taxon>Boletus</taxon>
    </lineage>
</organism>
<name>A0AAD4C3W2_BOLED</name>
<evidence type="ECO:0000256" key="5">
    <source>
        <dbReference type="ARBA" id="ARBA00023136"/>
    </source>
</evidence>
<accession>A0AAD4C3W2</accession>
<evidence type="ECO:0000256" key="4">
    <source>
        <dbReference type="ARBA" id="ARBA00022989"/>
    </source>
</evidence>
<protein>
    <submittedName>
        <fullName evidence="8">Uncharacterized protein</fullName>
    </submittedName>
</protein>
<evidence type="ECO:0000256" key="3">
    <source>
        <dbReference type="ARBA" id="ARBA00022692"/>
    </source>
</evidence>
<feature type="compositionally biased region" description="Basic and acidic residues" evidence="6">
    <location>
        <begin position="257"/>
        <end position="267"/>
    </location>
</feature>
<evidence type="ECO:0000313" key="9">
    <source>
        <dbReference type="Proteomes" id="UP001194468"/>
    </source>
</evidence>
<evidence type="ECO:0000313" key="8">
    <source>
        <dbReference type="EMBL" id="KAF8447960.1"/>
    </source>
</evidence>
<dbReference type="PANTHER" id="PTHR21659">
    <property type="entry name" value="HYDROPHOBIC PROTEIN RCI2 LOW TEMPERATURE AND SALT RESPONSIVE PROTEIN LTI6 -RELATED"/>
    <property type="match status" value="1"/>
</dbReference>
<evidence type="ECO:0000256" key="6">
    <source>
        <dbReference type="SAM" id="MobiDB-lite"/>
    </source>
</evidence>
<dbReference type="InterPro" id="IPR000612">
    <property type="entry name" value="PMP3"/>
</dbReference>
<feature type="transmembrane region" description="Helical" evidence="7">
    <location>
        <begin position="48"/>
        <end position="68"/>
    </location>
</feature>
<comment type="caution">
    <text evidence="8">The sequence shown here is derived from an EMBL/GenBank/DDBJ whole genome shotgun (WGS) entry which is preliminary data.</text>
</comment>
<evidence type="ECO:0000256" key="7">
    <source>
        <dbReference type="SAM" id="Phobius"/>
    </source>
</evidence>
<feature type="region of interest" description="Disordered" evidence="6">
    <location>
        <begin position="100"/>
        <end position="284"/>
    </location>
</feature>
<keyword evidence="9" id="KW-1185">Reference proteome</keyword>
<evidence type="ECO:0000256" key="2">
    <source>
        <dbReference type="ARBA" id="ARBA00009530"/>
    </source>
</evidence>
<dbReference type="Proteomes" id="UP001194468">
    <property type="component" value="Unassembled WGS sequence"/>
</dbReference>
<keyword evidence="5 7" id="KW-0472">Membrane</keyword>
<keyword evidence="3 7" id="KW-0812">Transmembrane</keyword>
<dbReference type="Pfam" id="PF01679">
    <property type="entry name" value="Pmp3"/>
    <property type="match status" value="1"/>
</dbReference>
<gene>
    <name evidence="8" type="ORF">L210DRAFT_3391031</name>
</gene>
<keyword evidence="4 7" id="KW-1133">Transmembrane helix</keyword>